<dbReference type="SMART" id="SM00320">
    <property type="entry name" value="WD40"/>
    <property type="match status" value="7"/>
</dbReference>
<dbReference type="PROSITE" id="PS00678">
    <property type="entry name" value="WD_REPEATS_1"/>
    <property type="match status" value="1"/>
</dbReference>
<evidence type="ECO:0000313" key="4">
    <source>
        <dbReference type="EMBL" id="CAE0263287.1"/>
    </source>
</evidence>
<gene>
    <name evidence="4" type="ORF">PBIL07802_LOCUS25585</name>
    <name evidence="5" type="ORF">PBIL07802_LOCUS25587</name>
</gene>
<dbReference type="AlphaFoldDB" id="A0A7S3GE06"/>
<accession>A0A7S3GE06</accession>
<dbReference type="Pfam" id="PF00400">
    <property type="entry name" value="WD40"/>
    <property type="match status" value="7"/>
</dbReference>
<feature type="repeat" description="WD" evidence="3">
    <location>
        <begin position="369"/>
        <end position="400"/>
    </location>
</feature>
<dbReference type="InterPro" id="IPR036322">
    <property type="entry name" value="WD40_repeat_dom_sf"/>
</dbReference>
<dbReference type="GO" id="GO:1990234">
    <property type="term" value="C:transferase complex"/>
    <property type="evidence" value="ECO:0007669"/>
    <property type="project" value="UniProtKB-ARBA"/>
</dbReference>
<organism evidence="5">
    <name type="scientific">Palpitomonas bilix</name>
    <dbReference type="NCBI Taxonomy" id="652834"/>
    <lineage>
        <taxon>Eukaryota</taxon>
        <taxon>Eukaryota incertae sedis</taxon>
    </lineage>
</organism>
<sequence length="413" mass="45841">MASDHALVTDPMSISAIGAAVANAAGGGRRDWANGAERWVPDLRSVRRWLDSNLGSIIEDKIKEKEEQGGPIQLQDILEAIPNKEKLRELMNLDGDVAIGGEEIEGEAIECVKVLRGHREWVSCVCELNDGRLVSGSSDHSLRVWDPDKLYDCVLTLEGQSNDLDINSITQLQTSTNHLITSSWSNSIRVWDIDRGFKCIDSMKGHSDAVLCVEATKGGLLLSGSVDKNVRIWDMRQRCAASVLQGHSLWVNDVVEANNGIIYSVSEDETVRVWDQRMNRCKHHYRGHNDGINCIHVLKDGRIVTGSCDKTIKIWQPEKDYALEHTLNHHSGWVLSVAELGDGRIISGSVDESIVISDPENNYSTSKVLEGHIMDVNQVVELQDGTIVSASDDKTIRLWSTVEEGEEEEQNEV</sequence>
<protein>
    <submittedName>
        <fullName evidence="5">Uncharacterized protein</fullName>
    </submittedName>
</protein>
<dbReference type="PROSITE" id="PS50294">
    <property type="entry name" value="WD_REPEATS_REGION"/>
    <property type="match status" value="3"/>
</dbReference>
<dbReference type="PANTHER" id="PTHR22847">
    <property type="entry name" value="WD40 REPEAT PROTEIN"/>
    <property type="match status" value="1"/>
</dbReference>
<dbReference type="CDD" id="cd00200">
    <property type="entry name" value="WD40"/>
    <property type="match status" value="1"/>
</dbReference>
<keyword evidence="1 3" id="KW-0853">WD repeat</keyword>
<dbReference type="PRINTS" id="PR00320">
    <property type="entry name" value="GPROTEINBRPT"/>
</dbReference>
<name>A0A7S3GE06_9EUKA</name>
<keyword evidence="2" id="KW-0677">Repeat</keyword>
<dbReference type="EMBL" id="HBIB01039285">
    <property type="protein sequence ID" value="CAE0263287.1"/>
    <property type="molecule type" value="Transcribed_RNA"/>
</dbReference>
<dbReference type="EMBL" id="HBIB01039288">
    <property type="protein sequence ID" value="CAE0263289.1"/>
    <property type="molecule type" value="Transcribed_RNA"/>
</dbReference>
<dbReference type="InterPro" id="IPR015943">
    <property type="entry name" value="WD40/YVTN_repeat-like_dom_sf"/>
</dbReference>
<feature type="repeat" description="WD" evidence="3">
    <location>
        <begin position="203"/>
        <end position="236"/>
    </location>
</feature>
<feature type="repeat" description="WD" evidence="3">
    <location>
        <begin position="115"/>
        <end position="146"/>
    </location>
</feature>
<dbReference type="InterPro" id="IPR019775">
    <property type="entry name" value="WD40_repeat_CS"/>
</dbReference>
<dbReference type="PROSITE" id="PS50082">
    <property type="entry name" value="WD_REPEATS_2"/>
    <property type="match status" value="5"/>
</dbReference>
<dbReference type="SUPFAM" id="SSF50978">
    <property type="entry name" value="WD40 repeat-like"/>
    <property type="match status" value="1"/>
</dbReference>
<dbReference type="InterPro" id="IPR020472">
    <property type="entry name" value="WD40_PAC1"/>
</dbReference>
<dbReference type="InterPro" id="IPR001680">
    <property type="entry name" value="WD40_rpt"/>
</dbReference>
<reference evidence="5" key="1">
    <citation type="submission" date="2021-01" db="EMBL/GenBank/DDBJ databases">
        <authorList>
            <person name="Corre E."/>
            <person name="Pelletier E."/>
            <person name="Niang G."/>
            <person name="Scheremetjew M."/>
            <person name="Finn R."/>
            <person name="Kale V."/>
            <person name="Holt S."/>
            <person name="Cochrane G."/>
            <person name="Meng A."/>
            <person name="Brown T."/>
            <person name="Cohen L."/>
        </authorList>
    </citation>
    <scope>NUCLEOTIDE SEQUENCE</scope>
    <source>
        <strain evidence="5">NIES-2562</strain>
    </source>
</reference>
<dbReference type="PANTHER" id="PTHR22847:SF637">
    <property type="entry name" value="WD REPEAT DOMAIN 5B"/>
    <property type="match status" value="1"/>
</dbReference>
<evidence type="ECO:0000256" key="1">
    <source>
        <dbReference type="ARBA" id="ARBA00022574"/>
    </source>
</evidence>
<dbReference type="Gene3D" id="2.130.10.10">
    <property type="entry name" value="YVTN repeat-like/Quinoprotein amine dehydrogenase"/>
    <property type="match status" value="2"/>
</dbReference>
<feature type="repeat" description="WD" evidence="3">
    <location>
        <begin position="244"/>
        <end position="275"/>
    </location>
</feature>
<feature type="repeat" description="WD" evidence="3">
    <location>
        <begin position="285"/>
        <end position="316"/>
    </location>
</feature>
<proteinExistence type="predicted"/>
<evidence type="ECO:0000256" key="2">
    <source>
        <dbReference type="ARBA" id="ARBA00022737"/>
    </source>
</evidence>
<evidence type="ECO:0000313" key="5">
    <source>
        <dbReference type="EMBL" id="CAE0263289.1"/>
    </source>
</evidence>
<evidence type="ECO:0000256" key="3">
    <source>
        <dbReference type="PROSITE-ProRule" id="PRU00221"/>
    </source>
</evidence>